<dbReference type="Proteomes" id="UP000789901">
    <property type="component" value="Unassembled WGS sequence"/>
</dbReference>
<feature type="non-terminal residue" evidence="2">
    <location>
        <position position="1"/>
    </location>
</feature>
<gene>
    <name evidence="2" type="ORF">GMARGA_LOCUS13459</name>
</gene>
<name>A0ABN7V3L5_GIGMA</name>
<dbReference type="InterPro" id="IPR001584">
    <property type="entry name" value="Integrase_cat-core"/>
</dbReference>
<comment type="caution">
    <text evidence="2">The sequence shown here is derived from an EMBL/GenBank/DDBJ whole genome shotgun (WGS) entry which is preliminary data.</text>
</comment>
<dbReference type="EMBL" id="CAJVQB010008555">
    <property type="protein sequence ID" value="CAG8720305.1"/>
    <property type="molecule type" value="Genomic_DNA"/>
</dbReference>
<proteinExistence type="predicted"/>
<reference evidence="2 3" key="1">
    <citation type="submission" date="2021-06" db="EMBL/GenBank/DDBJ databases">
        <authorList>
            <person name="Kallberg Y."/>
            <person name="Tangrot J."/>
            <person name="Rosling A."/>
        </authorList>
    </citation>
    <scope>NUCLEOTIDE SEQUENCE [LARGE SCALE GENOMIC DNA]</scope>
    <source>
        <strain evidence="2 3">120-4 pot B 10/14</strain>
    </source>
</reference>
<sequence>VVAFLFANFTIFCPPLILQSDNKKEFVYSVIVEIVQLWTAFQIINGRPRCPASQGKIERANGILEAKLGKKLYGQNDCCNGCKIKNILEYKIGEDLKIIPKIDRFVLGAKMVFLNKLYCAGEMEPLSIKKHPELEHIPSHYVSVREAARSQNTGMLAGTMCKCKDNCNTVAKKSNVGCGRKCHSRNICNDKI</sequence>
<dbReference type="Gene3D" id="3.30.420.10">
    <property type="entry name" value="Ribonuclease H-like superfamily/Ribonuclease H"/>
    <property type="match status" value="1"/>
</dbReference>
<organism evidence="2 3">
    <name type="scientific">Gigaspora margarita</name>
    <dbReference type="NCBI Taxonomy" id="4874"/>
    <lineage>
        <taxon>Eukaryota</taxon>
        <taxon>Fungi</taxon>
        <taxon>Fungi incertae sedis</taxon>
        <taxon>Mucoromycota</taxon>
        <taxon>Glomeromycotina</taxon>
        <taxon>Glomeromycetes</taxon>
        <taxon>Diversisporales</taxon>
        <taxon>Gigasporaceae</taxon>
        <taxon>Gigaspora</taxon>
    </lineage>
</organism>
<feature type="domain" description="Integrase catalytic" evidence="1">
    <location>
        <begin position="1"/>
        <end position="146"/>
    </location>
</feature>
<protein>
    <submittedName>
        <fullName evidence="2">42897_t:CDS:1</fullName>
    </submittedName>
</protein>
<dbReference type="InterPro" id="IPR036397">
    <property type="entry name" value="RNaseH_sf"/>
</dbReference>
<dbReference type="PROSITE" id="PS50994">
    <property type="entry name" value="INTEGRASE"/>
    <property type="match status" value="1"/>
</dbReference>
<dbReference type="InterPro" id="IPR012337">
    <property type="entry name" value="RNaseH-like_sf"/>
</dbReference>
<evidence type="ECO:0000313" key="3">
    <source>
        <dbReference type="Proteomes" id="UP000789901"/>
    </source>
</evidence>
<accession>A0ABN7V3L5</accession>
<evidence type="ECO:0000313" key="2">
    <source>
        <dbReference type="EMBL" id="CAG8720305.1"/>
    </source>
</evidence>
<keyword evidence="3" id="KW-1185">Reference proteome</keyword>
<evidence type="ECO:0000259" key="1">
    <source>
        <dbReference type="PROSITE" id="PS50994"/>
    </source>
</evidence>
<dbReference type="SUPFAM" id="SSF53098">
    <property type="entry name" value="Ribonuclease H-like"/>
    <property type="match status" value="1"/>
</dbReference>